<proteinExistence type="predicted"/>
<dbReference type="EMBL" id="SRLO01000950">
    <property type="protein sequence ID" value="TNN43700.1"/>
    <property type="molecule type" value="Genomic_DNA"/>
</dbReference>
<sequence>MPLPLHPSLPRTLTSPPLGAGRGITSQDLKAASSDCFGRSCTYRRVTDALHRRTPLHTVSQSFCAGRKEKKTRRGRRVSESRGGESVQNSRGVRTPVPECLLFRYNVVVLKRLIVSDNESSKGGSVYSYRTNSTSPPKPEEGSREPMVGLVFGTPERRKGSLADVVDTLKQKKLVELTKTEQDGRPKVFFFFFRPKVFFFLYVCMFKKD</sequence>
<accession>A0A4Z2FS53</accession>
<dbReference type="Proteomes" id="UP000314294">
    <property type="component" value="Unassembled WGS sequence"/>
</dbReference>
<comment type="caution">
    <text evidence="2">The sequence shown here is derived from an EMBL/GenBank/DDBJ whole genome shotgun (WGS) entry which is preliminary data.</text>
</comment>
<organism evidence="2 3">
    <name type="scientific">Liparis tanakae</name>
    <name type="common">Tanaka's snailfish</name>
    <dbReference type="NCBI Taxonomy" id="230148"/>
    <lineage>
        <taxon>Eukaryota</taxon>
        <taxon>Metazoa</taxon>
        <taxon>Chordata</taxon>
        <taxon>Craniata</taxon>
        <taxon>Vertebrata</taxon>
        <taxon>Euteleostomi</taxon>
        <taxon>Actinopterygii</taxon>
        <taxon>Neopterygii</taxon>
        <taxon>Teleostei</taxon>
        <taxon>Neoteleostei</taxon>
        <taxon>Acanthomorphata</taxon>
        <taxon>Eupercaria</taxon>
        <taxon>Perciformes</taxon>
        <taxon>Cottioidei</taxon>
        <taxon>Cottales</taxon>
        <taxon>Liparidae</taxon>
        <taxon>Liparis</taxon>
    </lineage>
</organism>
<feature type="region of interest" description="Disordered" evidence="1">
    <location>
        <begin position="1"/>
        <end position="25"/>
    </location>
</feature>
<gene>
    <name evidence="2" type="primary">Sox6_3</name>
    <name evidence="2" type="ORF">EYF80_046117</name>
</gene>
<feature type="compositionally biased region" description="Low complexity" evidence="1">
    <location>
        <begin position="8"/>
        <end position="18"/>
    </location>
</feature>
<evidence type="ECO:0000256" key="1">
    <source>
        <dbReference type="SAM" id="MobiDB-lite"/>
    </source>
</evidence>
<dbReference type="OrthoDB" id="6247875at2759"/>
<evidence type="ECO:0000313" key="3">
    <source>
        <dbReference type="Proteomes" id="UP000314294"/>
    </source>
</evidence>
<dbReference type="AlphaFoldDB" id="A0A4Z2FS53"/>
<evidence type="ECO:0000313" key="2">
    <source>
        <dbReference type="EMBL" id="TNN43700.1"/>
    </source>
</evidence>
<protein>
    <submittedName>
        <fullName evidence="2">Transcription factor SOX-6</fullName>
    </submittedName>
</protein>
<feature type="compositionally biased region" description="Polar residues" evidence="1">
    <location>
        <begin position="119"/>
        <end position="135"/>
    </location>
</feature>
<reference evidence="2 3" key="1">
    <citation type="submission" date="2019-03" db="EMBL/GenBank/DDBJ databases">
        <title>First draft genome of Liparis tanakae, snailfish: a comprehensive survey of snailfish specific genes.</title>
        <authorList>
            <person name="Kim W."/>
            <person name="Song I."/>
            <person name="Jeong J.-H."/>
            <person name="Kim D."/>
            <person name="Kim S."/>
            <person name="Ryu S."/>
            <person name="Song J.Y."/>
            <person name="Lee S.K."/>
        </authorList>
    </citation>
    <scope>NUCLEOTIDE SEQUENCE [LARGE SCALE GENOMIC DNA]</scope>
    <source>
        <tissue evidence="2">Muscle</tissue>
    </source>
</reference>
<name>A0A4Z2FS53_9TELE</name>
<keyword evidence="3" id="KW-1185">Reference proteome</keyword>
<feature type="region of interest" description="Disordered" evidence="1">
    <location>
        <begin position="119"/>
        <end position="146"/>
    </location>
</feature>
<feature type="region of interest" description="Disordered" evidence="1">
    <location>
        <begin position="61"/>
        <end position="92"/>
    </location>
</feature>